<keyword evidence="1" id="KW-0472">Membrane</keyword>
<evidence type="ECO:0000313" key="1">
    <source>
        <dbReference type="EMBL" id="UUZ44524.1"/>
    </source>
</evidence>
<dbReference type="Proteomes" id="UP001059663">
    <property type="component" value="Chromosome"/>
</dbReference>
<dbReference type="EMBL" id="CP087977">
    <property type="protein sequence ID" value="UUZ44524.1"/>
    <property type="molecule type" value="Genomic_DNA"/>
</dbReference>
<gene>
    <name evidence="1" type="ORF">LP422_19440</name>
</gene>
<reference evidence="1" key="1">
    <citation type="submission" date="2021-11" db="EMBL/GenBank/DDBJ databases">
        <title>Study of the species diversity of bacterial strains isolated from a unique natural object - Shulgan-Tash cave (Bashkiria).</title>
        <authorList>
            <person name="Sazanova A.L."/>
            <person name="Chirak E.R."/>
            <person name="Safronova V.I."/>
        </authorList>
    </citation>
    <scope>NUCLEOTIDE SEQUENCE</scope>
    <source>
        <strain evidence="1">P1</strain>
    </source>
</reference>
<evidence type="ECO:0000313" key="2">
    <source>
        <dbReference type="Proteomes" id="UP001059663"/>
    </source>
</evidence>
<name>A0AC61U3F9_9MICO</name>
<proteinExistence type="predicted"/>
<protein>
    <submittedName>
        <fullName evidence="1">Energy-coupling factor transporter transmembrane protein EcfT</fullName>
    </submittedName>
</protein>
<accession>A0AC61U3F9</accession>
<sequence>MSWRAPRSVIAYLWASTFGMLLRSLGSAATPAVAMDARGFASGGRRTRAEPAAWRLADTLVVLASVVTVLVVAIARL</sequence>
<organism evidence="1 2">
    <name type="scientific">Janibacter limosus</name>
    <dbReference type="NCBI Taxonomy" id="53458"/>
    <lineage>
        <taxon>Bacteria</taxon>
        <taxon>Bacillati</taxon>
        <taxon>Actinomycetota</taxon>
        <taxon>Actinomycetes</taxon>
        <taxon>Micrococcales</taxon>
        <taxon>Intrasporangiaceae</taxon>
        <taxon>Janibacter</taxon>
    </lineage>
</organism>
<keyword evidence="1" id="KW-0812">Transmembrane</keyword>